<sequence length="441" mass="49933">MCLEHLLSITPLSCKSICGLPCTLGFLTVECAVLERYEIGLAAFIVVFDSNSNSIKMTFNPNTNSLETDYDSVDESAVCSIPLPPLKKLDGAEPISGSKTIKSLLRTYDHAEYISTMNMSQHLKSLGRMSSRPNILRPSKRFFPPCIHYGDHLRKFDEKVDDGYLLGYSLVSKAFRVFNTRRQQIKKPITSYLMKAQRLSNSQNPQLTTSTLLNQKDIHPMNIFILMNLLKAPQDRWSQDKHIKLVNIIGNLGAGMLTRAMAKQLSAASAHECLFVDFLSEKEPKKVSEALKHLGWDETGIVIKNKARFIAQGYNQQEVIDYDETFAPVARFEAIRIFLSFATYMNIVVYQIDVKSEFLNGFNLKGYLDFDYAGCNMDKKAPQAEYVAATGCCTNILWMKSQLTDYDIIYEKYQLADIFTKPLDDPTFKRLMVELGSTVSE</sequence>
<dbReference type="Pfam" id="PF07727">
    <property type="entry name" value="RVT_2"/>
    <property type="match status" value="1"/>
</dbReference>
<dbReference type="AlphaFoldDB" id="A0A6L2KXL6"/>
<dbReference type="InterPro" id="IPR013103">
    <property type="entry name" value="RVT_2"/>
</dbReference>
<dbReference type="EMBL" id="BKCJ010003188">
    <property type="protein sequence ID" value="GEU53530.1"/>
    <property type="molecule type" value="Genomic_DNA"/>
</dbReference>
<gene>
    <name evidence="2" type="ORF">Tci_025508</name>
</gene>
<evidence type="ECO:0000313" key="2">
    <source>
        <dbReference type="EMBL" id="GEU53530.1"/>
    </source>
</evidence>
<name>A0A6L2KXL6_TANCI</name>
<feature type="domain" description="Reverse transcriptase Ty1/copia-type" evidence="1">
    <location>
        <begin position="299"/>
        <end position="361"/>
    </location>
</feature>
<protein>
    <submittedName>
        <fullName evidence="2">Retrovirus-related Pol polyprotein from transposon TNT 1-94</fullName>
    </submittedName>
</protein>
<evidence type="ECO:0000259" key="1">
    <source>
        <dbReference type="Pfam" id="PF07727"/>
    </source>
</evidence>
<proteinExistence type="predicted"/>
<organism evidence="2">
    <name type="scientific">Tanacetum cinerariifolium</name>
    <name type="common">Dalmatian daisy</name>
    <name type="synonym">Chrysanthemum cinerariifolium</name>
    <dbReference type="NCBI Taxonomy" id="118510"/>
    <lineage>
        <taxon>Eukaryota</taxon>
        <taxon>Viridiplantae</taxon>
        <taxon>Streptophyta</taxon>
        <taxon>Embryophyta</taxon>
        <taxon>Tracheophyta</taxon>
        <taxon>Spermatophyta</taxon>
        <taxon>Magnoliopsida</taxon>
        <taxon>eudicotyledons</taxon>
        <taxon>Gunneridae</taxon>
        <taxon>Pentapetalae</taxon>
        <taxon>asterids</taxon>
        <taxon>campanulids</taxon>
        <taxon>Asterales</taxon>
        <taxon>Asteraceae</taxon>
        <taxon>Asteroideae</taxon>
        <taxon>Anthemideae</taxon>
        <taxon>Anthemidinae</taxon>
        <taxon>Tanacetum</taxon>
    </lineage>
</organism>
<reference evidence="2" key="1">
    <citation type="journal article" date="2019" name="Sci. Rep.">
        <title>Draft genome of Tanacetum cinerariifolium, the natural source of mosquito coil.</title>
        <authorList>
            <person name="Yamashiro T."/>
            <person name="Shiraishi A."/>
            <person name="Satake H."/>
            <person name="Nakayama K."/>
        </authorList>
    </citation>
    <scope>NUCLEOTIDE SEQUENCE</scope>
</reference>
<accession>A0A6L2KXL6</accession>
<comment type="caution">
    <text evidence="2">The sequence shown here is derived from an EMBL/GenBank/DDBJ whole genome shotgun (WGS) entry which is preliminary data.</text>
</comment>